<name>A0ABT8AXF0_9HYPH</name>
<proteinExistence type="predicted"/>
<accession>A0ABT8AXF0</accession>
<evidence type="ECO:0000313" key="1">
    <source>
        <dbReference type="EMBL" id="MDN3574566.1"/>
    </source>
</evidence>
<protein>
    <submittedName>
        <fullName evidence="1">Uncharacterized protein</fullName>
    </submittedName>
</protein>
<organism evidence="1 2">
    <name type="scientific">Methylobacterium longum</name>
    <dbReference type="NCBI Taxonomy" id="767694"/>
    <lineage>
        <taxon>Bacteria</taxon>
        <taxon>Pseudomonadati</taxon>
        <taxon>Pseudomonadota</taxon>
        <taxon>Alphaproteobacteria</taxon>
        <taxon>Hyphomicrobiales</taxon>
        <taxon>Methylobacteriaceae</taxon>
        <taxon>Methylobacterium</taxon>
    </lineage>
</organism>
<dbReference type="EMBL" id="JAUFPT010000105">
    <property type="protein sequence ID" value="MDN3574566.1"/>
    <property type="molecule type" value="Genomic_DNA"/>
</dbReference>
<dbReference type="RefSeq" id="WP_238293513.1">
    <property type="nucleotide sequence ID" value="NZ_BPQS01000071.1"/>
</dbReference>
<reference evidence="2" key="1">
    <citation type="journal article" date="2019" name="Int. J. Syst. Evol. Microbiol.">
        <title>The Global Catalogue of Microorganisms (GCM) 10K type strain sequencing project: providing services to taxonomists for standard genome sequencing and annotation.</title>
        <authorList>
            <consortium name="The Broad Institute Genomics Platform"/>
            <consortium name="The Broad Institute Genome Sequencing Center for Infectious Disease"/>
            <person name="Wu L."/>
            <person name="Ma J."/>
        </authorList>
    </citation>
    <scope>NUCLEOTIDE SEQUENCE [LARGE SCALE GENOMIC DNA]</scope>
    <source>
        <strain evidence="2">CECT 7806</strain>
    </source>
</reference>
<keyword evidence="2" id="KW-1185">Reference proteome</keyword>
<dbReference type="Proteomes" id="UP001244297">
    <property type="component" value="Unassembled WGS sequence"/>
</dbReference>
<comment type="caution">
    <text evidence="1">The sequence shown here is derived from an EMBL/GenBank/DDBJ whole genome shotgun (WGS) entry which is preliminary data.</text>
</comment>
<sequence>MVAGFGRTEVAHPGDRGVAGKVVAGALRRDGETLRVAGGAVPSLGPPDRSLLGFPGSIYRIADRVRPALRAPVRAGASCRRLRILH</sequence>
<gene>
    <name evidence="1" type="ORF">QWZ18_28710</name>
</gene>
<evidence type="ECO:0000313" key="2">
    <source>
        <dbReference type="Proteomes" id="UP001244297"/>
    </source>
</evidence>